<proteinExistence type="predicted"/>
<sequence>MRPALLEKHLELALCTSAGCGLAQADLARLLVVSTKTRETVLKHFFSKEKPIRPWVDDQGVVWPFGRKIAHLVLAPLVVSGVMAADTAMLTRSQEVEMADCLRRHGPEFAEYHCRVLALSLVATLDDTSREYIKSMLAMRALVPLRKICSSGAIWSSPVAERVQMVELVLLHESLWSPYVKADELLCLKDLSTLEFALSTHGLSGLKRKLIDLKTLDTFGQTSAQASTLLRICLNSSAGEKLLADRIITVPKLLAHVTTSSVLSVLLGDLGSAKLRDGTLRLEDLDSSTSPTQLLRKLQGKPDTKKPVMAKSESRAGAASSPKPRSKASGSIATCSSSGKGRPTCGTDAASDEAPEDVLEPRVDLLGRFCAQVSESVTEDEARFYLMRNGWALSAAVRDYHAAVKERSAGVDCLYEAAGGRLARDQARAFLFQYDWDLNAALDNLDQEIKVRSAAASPLMPAAQSRLQTATLNAAPDDFESVLNGGGPTRKQLDTLLRFMDVSGAQTEDYSVSVLRMCDWNLELAVQTHLASLASG</sequence>
<comment type="caution">
    <text evidence="2">The sequence shown here is derived from an EMBL/GenBank/DDBJ whole genome shotgun (WGS) entry which is preliminary data.</text>
</comment>
<keyword evidence="3" id="KW-1185">Reference proteome</keyword>
<dbReference type="InParanoid" id="A0A2R5G0R3"/>
<dbReference type="Proteomes" id="UP000241890">
    <property type="component" value="Unassembled WGS sequence"/>
</dbReference>
<protein>
    <submittedName>
        <fullName evidence="2">Uncharacterized protein</fullName>
    </submittedName>
</protein>
<evidence type="ECO:0000313" key="3">
    <source>
        <dbReference type="Proteomes" id="UP000241890"/>
    </source>
</evidence>
<dbReference type="CDD" id="cd14273">
    <property type="entry name" value="UBA_TAP-C_like"/>
    <property type="match status" value="1"/>
</dbReference>
<dbReference type="EMBL" id="BEYU01000006">
    <property type="protein sequence ID" value="GBG24590.1"/>
    <property type="molecule type" value="Genomic_DNA"/>
</dbReference>
<feature type="region of interest" description="Disordered" evidence="1">
    <location>
        <begin position="284"/>
        <end position="356"/>
    </location>
</feature>
<gene>
    <name evidence="2" type="ORF">FCC1311_008092</name>
</gene>
<dbReference type="Pfam" id="PF14555">
    <property type="entry name" value="UBA_4"/>
    <property type="match status" value="1"/>
</dbReference>
<feature type="compositionally biased region" description="Low complexity" evidence="1">
    <location>
        <begin position="315"/>
        <end position="331"/>
    </location>
</feature>
<name>A0A2R5G0R3_9STRA</name>
<evidence type="ECO:0000313" key="2">
    <source>
        <dbReference type="EMBL" id="GBG24590.1"/>
    </source>
</evidence>
<dbReference type="Gene3D" id="1.10.8.10">
    <property type="entry name" value="DNA helicase RuvA subunit, C-terminal domain"/>
    <property type="match status" value="2"/>
</dbReference>
<accession>A0A2R5G0R3</accession>
<dbReference type="AlphaFoldDB" id="A0A2R5G0R3"/>
<organism evidence="2 3">
    <name type="scientific">Hondaea fermentalgiana</name>
    <dbReference type="NCBI Taxonomy" id="2315210"/>
    <lineage>
        <taxon>Eukaryota</taxon>
        <taxon>Sar</taxon>
        <taxon>Stramenopiles</taxon>
        <taxon>Bigyra</taxon>
        <taxon>Labyrinthulomycetes</taxon>
        <taxon>Thraustochytrida</taxon>
        <taxon>Thraustochytriidae</taxon>
        <taxon>Hondaea</taxon>
    </lineage>
</organism>
<reference evidence="2 3" key="1">
    <citation type="submission" date="2017-12" db="EMBL/GenBank/DDBJ databases">
        <title>Sequencing, de novo assembly and annotation of complete genome of a new Thraustochytrid species, strain FCC1311.</title>
        <authorList>
            <person name="Sedici K."/>
            <person name="Godart F."/>
            <person name="Aiese Cigliano R."/>
            <person name="Sanseverino W."/>
            <person name="Barakat M."/>
            <person name="Ortet P."/>
            <person name="Marechal E."/>
            <person name="Cagnac O."/>
            <person name="Amato A."/>
        </authorList>
    </citation>
    <scope>NUCLEOTIDE SEQUENCE [LARGE SCALE GENOMIC DNA]</scope>
</reference>
<evidence type="ECO:0000256" key="1">
    <source>
        <dbReference type="SAM" id="MobiDB-lite"/>
    </source>
</evidence>